<gene>
    <name evidence="6" type="ORF">HOLleu_36855</name>
</gene>
<evidence type="ECO:0000256" key="5">
    <source>
        <dbReference type="SAM" id="Phobius"/>
    </source>
</evidence>
<evidence type="ECO:0000256" key="3">
    <source>
        <dbReference type="ARBA" id="ARBA00022989"/>
    </source>
</evidence>
<evidence type="ECO:0000256" key="1">
    <source>
        <dbReference type="ARBA" id="ARBA00004141"/>
    </source>
</evidence>
<keyword evidence="4 5" id="KW-0472">Membrane</keyword>
<keyword evidence="7" id="KW-1185">Reference proteome</keyword>
<evidence type="ECO:0000313" key="7">
    <source>
        <dbReference type="Proteomes" id="UP001152320"/>
    </source>
</evidence>
<comment type="subcellular location">
    <subcellularLocation>
        <location evidence="1">Membrane</location>
        <topology evidence="1">Multi-pass membrane protein</topology>
    </subcellularLocation>
</comment>
<feature type="transmembrane region" description="Helical" evidence="5">
    <location>
        <begin position="177"/>
        <end position="197"/>
    </location>
</feature>
<dbReference type="PROSITE" id="PS51257">
    <property type="entry name" value="PROKAR_LIPOPROTEIN"/>
    <property type="match status" value="1"/>
</dbReference>
<dbReference type="InterPro" id="IPR018499">
    <property type="entry name" value="Tetraspanin/Peripherin"/>
</dbReference>
<dbReference type="OrthoDB" id="438211at2759"/>
<dbReference type="Proteomes" id="UP001152320">
    <property type="component" value="Chromosome 19"/>
</dbReference>
<dbReference type="SUPFAM" id="SSF48652">
    <property type="entry name" value="Tetraspanin"/>
    <property type="match status" value="1"/>
</dbReference>
<dbReference type="PRINTS" id="PR00259">
    <property type="entry name" value="TMFOUR"/>
</dbReference>
<dbReference type="PANTHER" id="PTHR19282">
    <property type="entry name" value="TETRASPANIN"/>
    <property type="match status" value="1"/>
</dbReference>
<dbReference type="Pfam" id="PF00335">
    <property type="entry name" value="Tetraspanin"/>
    <property type="match status" value="1"/>
</dbReference>
<protein>
    <submittedName>
        <fullName evidence="6">Tetraspanin-11</fullName>
    </submittedName>
</protein>
<feature type="transmembrane region" description="Helical" evidence="5">
    <location>
        <begin position="50"/>
        <end position="74"/>
    </location>
</feature>
<feature type="transmembrane region" description="Helical" evidence="5">
    <location>
        <begin position="17"/>
        <end position="43"/>
    </location>
</feature>
<sequence>MLAKSNEFLDLFSEDTLIIVAGMMVGIGCFAFLVGFCGCWGALRENSCLLYMYFVFLLLIVAGEFVAGVLALVYEDEIEQSMRTGMNETIATTYGYKTAATDAVDEVQEQFECCGANNYMDYQYSAYMIDQGTAIPASCCKTGSTCTAGSPGEPNSLDNVWTDGCVDASIDYIESNYLIVGGVCLGLLVFQVWHSLLNLPAVSPTKRGGGRGRTGTRAQIAKLFSPCLLTKR</sequence>
<dbReference type="EMBL" id="JAIZAY010000019">
    <property type="protein sequence ID" value="KAJ8024195.1"/>
    <property type="molecule type" value="Genomic_DNA"/>
</dbReference>
<evidence type="ECO:0000256" key="4">
    <source>
        <dbReference type="ARBA" id="ARBA00023136"/>
    </source>
</evidence>
<dbReference type="InterPro" id="IPR008952">
    <property type="entry name" value="Tetraspanin_EC2_sf"/>
</dbReference>
<proteinExistence type="predicted"/>
<name>A0A9Q0YMS4_HOLLE</name>
<keyword evidence="2 5" id="KW-0812">Transmembrane</keyword>
<accession>A0A9Q0YMS4</accession>
<reference evidence="6" key="1">
    <citation type="submission" date="2021-10" db="EMBL/GenBank/DDBJ databases">
        <title>Tropical sea cucumber genome reveals ecological adaptation and Cuvierian tubules defense mechanism.</title>
        <authorList>
            <person name="Chen T."/>
        </authorList>
    </citation>
    <scope>NUCLEOTIDE SEQUENCE</scope>
    <source>
        <strain evidence="6">Nanhai2018</strain>
        <tissue evidence="6">Muscle</tissue>
    </source>
</reference>
<dbReference type="Gene3D" id="1.10.1450.10">
    <property type="entry name" value="Tetraspanin"/>
    <property type="match status" value="1"/>
</dbReference>
<evidence type="ECO:0000313" key="6">
    <source>
        <dbReference type="EMBL" id="KAJ8024195.1"/>
    </source>
</evidence>
<organism evidence="6 7">
    <name type="scientific">Holothuria leucospilota</name>
    <name type="common">Black long sea cucumber</name>
    <name type="synonym">Mertensiothuria leucospilota</name>
    <dbReference type="NCBI Taxonomy" id="206669"/>
    <lineage>
        <taxon>Eukaryota</taxon>
        <taxon>Metazoa</taxon>
        <taxon>Echinodermata</taxon>
        <taxon>Eleutherozoa</taxon>
        <taxon>Echinozoa</taxon>
        <taxon>Holothuroidea</taxon>
        <taxon>Aspidochirotacea</taxon>
        <taxon>Aspidochirotida</taxon>
        <taxon>Holothuriidae</taxon>
        <taxon>Holothuria</taxon>
    </lineage>
</organism>
<evidence type="ECO:0000256" key="2">
    <source>
        <dbReference type="ARBA" id="ARBA00022692"/>
    </source>
</evidence>
<comment type="caution">
    <text evidence="6">The sequence shown here is derived from an EMBL/GenBank/DDBJ whole genome shotgun (WGS) entry which is preliminary data.</text>
</comment>
<dbReference type="AlphaFoldDB" id="A0A9Q0YMS4"/>
<dbReference type="PANTHER" id="PTHR19282:SF519">
    <property type="entry name" value="TETRASPANIN"/>
    <property type="match status" value="1"/>
</dbReference>
<dbReference type="GO" id="GO:0005886">
    <property type="term" value="C:plasma membrane"/>
    <property type="evidence" value="ECO:0007669"/>
    <property type="project" value="TreeGrafter"/>
</dbReference>
<keyword evidence="3 5" id="KW-1133">Transmembrane helix</keyword>